<proteinExistence type="inferred from homology"/>
<evidence type="ECO:0000259" key="4">
    <source>
        <dbReference type="PROSITE" id="PS51203"/>
    </source>
</evidence>
<dbReference type="SUPFAM" id="SSF49764">
    <property type="entry name" value="HSP20-like chaperones"/>
    <property type="match status" value="1"/>
</dbReference>
<keyword evidence="6" id="KW-1185">Reference proteome</keyword>
<dbReference type="InterPro" id="IPR007699">
    <property type="entry name" value="SGS_dom"/>
</dbReference>
<feature type="compositionally biased region" description="Pro residues" evidence="2">
    <location>
        <begin position="160"/>
        <end position="173"/>
    </location>
</feature>
<dbReference type="PANTHER" id="PTHR45862">
    <property type="entry name" value="PROTEIN SGT1 HOMOLOG"/>
    <property type="match status" value="1"/>
</dbReference>
<dbReference type="Gene3D" id="2.60.40.790">
    <property type="match status" value="1"/>
</dbReference>
<dbReference type="Proteomes" id="UP000799436">
    <property type="component" value="Unassembled WGS sequence"/>
</dbReference>
<dbReference type="Gene3D" id="1.25.40.10">
    <property type="entry name" value="Tetratricopeptide repeat domain"/>
    <property type="match status" value="1"/>
</dbReference>
<evidence type="ECO:0000313" key="6">
    <source>
        <dbReference type="Proteomes" id="UP000799436"/>
    </source>
</evidence>
<dbReference type="InterPro" id="IPR008978">
    <property type="entry name" value="HSP20-like_chaperone"/>
</dbReference>
<dbReference type="OrthoDB" id="1898560at2759"/>
<protein>
    <submittedName>
        <fullName evidence="5">SGS-domain-containing protein</fullName>
    </submittedName>
</protein>
<reference evidence="5" key="1">
    <citation type="journal article" date="2020" name="Stud. Mycol.">
        <title>101 Dothideomycetes genomes: a test case for predicting lifestyles and emergence of pathogens.</title>
        <authorList>
            <person name="Haridas S."/>
            <person name="Albert R."/>
            <person name="Binder M."/>
            <person name="Bloem J."/>
            <person name="Labutti K."/>
            <person name="Salamov A."/>
            <person name="Andreopoulos B."/>
            <person name="Baker S."/>
            <person name="Barry K."/>
            <person name="Bills G."/>
            <person name="Bluhm B."/>
            <person name="Cannon C."/>
            <person name="Castanera R."/>
            <person name="Culley D."/>
            <person name="Daum C."/>
            <person name="Ezra D."/>
            <person name="Gonzalez J."/>
            <person name="Henrissat B."/>
            <person name="Kuo A."/>
            <person name="Liang C."/>
            <person name="Lipzen A."/>
            <person name="Lutzoni F."/>
            <person name="Magnuson J."/>
            <person name="Mondo S."/>
            <person name="Nolan M."/>
            <person name="Ohm R."/>
            <person name="Pangilinan J."/>
            <person name="Park H.-J."/>
            <person name="Ramirez L."/>
            <person name="Alfaro M."/>
            <person name="Sun H."/>
            <person name="Tritt A."/>
            <person name="Yoshinaga Y."/>
            <person name="Zwiers L.-H."/>
            <person name="Turgeon B."/>
            <person name="Goodwin S."/>
            <person name="Spatafora J."/>
            <person name="Crous P."/>
            <person name="Grigoriev I."/>
        </authorList>
    </citation>
    <scope>NUCLEOTIDE SEQUENCE</scope>
    <source>
        <strain evidence="5">CBS 116005</strain>
    </source>
</reference>
<feature type="region of interest" description="Disordered" evidence="2">
    <location>
        <begin position="290"/>
        <end position="332"/>
    </location>
</feature>
<dbReference type="Pfam" id="PF05002">
    <property type="entry name" value="SGS"/>
    <property type="match status" value="1"/>
</dbReference>
<dbReference type="SUPFAM" id="SSF48452">
    <property type="entry name" value="TPR-like"/>
    <property type="match status" value="1"/>
</dbReference>
<dbReference type="SMART" id="SM00028">
    <property type="entry name" value="TPR"/>
    <property type="match status" value="3"/>
</dbReference>
<evidence type="ECO:0000256" key="1">
    <source>
        <dbReference type="ARBA" id="ARBA00008509"/>
    </source>
</evidence>
<evidence type="ECO:0000256" key="2">
    <source>
        <dbReference type="SAM" id="MobiDB-lite"/>
    </source>
</evidence>
<dbReference type="CDD" id="cd06466">
    <property type="entry name" value="p23_CS_SGT1_like"/>
    <property type="match status" value="1"/>
</dbReference>
<dbReference type="InterPro" id="IPR019734">
    <property type="entry name" value="TPR_rpt"/>
</dbReference>
<feature type="compositionally biased region" description="Polar residues" evidence="2">
    <location>
        <begin position="290"/>
        <end position="307"/>
    </location>
</feature>
<comment type="similarity">
    <text evidence="1">Belongs to the SGT1 family.</text>
</comment>
<dbReference type="Pfam" id="PF04969">
    <property type="entry name" value="CS"/>
    <property type="match status" value="1"/>
</dbReference>
<sequence>MATEFSKGKTALADRKYDEAIDSFTKALAQSPSSPDYLIHRSTAYQRAGKHHEALADADDAVLAAKKRGKREAILEAQFRRGCTLYSLGRYGDAQYILGICGKMNEKHNPTHLWFQKAKLALRGLPEGDAKRKVTVKETPDAPAVDEGRTTSNGSATAPPLAPAAPTTAPPQQTPADKIRHEWYQNNDKVFFTLMAKGVTKEKAHIELLERSLTISFPLITGSEYNLTFDPLSEAVDPSTSTVSISPYKVEITLVKKTPGIKWKTLEDPNATTDTDPPTTADNHMKTAILTTESTTKAPAYPTSSKSGPKDWDALGGKDDDDDDGAGGDEANSFFKKLFKGASPDVQKAMMKSYTESNGTALSTNWDEVKKGRVETVPPEGMQANKWEA</sequence>
<accession>A0A6G1KV94</accession>
<dbReference type="PROSITE" id="PS51048">
    <property type="entry name" value="SGS"/>
    <property type="match status" value="1"/>
</dbReference>
<feature type="region of interest" description="Disordered" evidence="2">
    <location>
        <begin position="131"/>
        <end position="175"/>
    </location>
</feature>
<feature type="compositionally biased region" description="Basic and acidic residues" evidence="2">
    <location>
        <begin position="131"/>
        <end position="140"/>
    </location>
</feature>
<feature type="domain" description="CS" evidence="4">
    <location>
        <begin position="176"/>
        <end position="267"/>
    </location>
</feature>
<dbReference type="AlphaFoldDB" id="A0A6G1KV94"/>
<evidence type="ECO:0000313" key="5">
    <source>
        <dbReference type="EMBL" id="KAF2764088.1"/>
    </source>
</evidence>
<dbReference type="InterPro" id="IPR044563">
    <property type="entry name" value="Sgt1-like"/>
</dbReference>
<gene>
    <name evidence="5" type="ORF">EJ03DRAFT_302592</name>
</gene>
<dbReference type="EMBL" id="ML995940">
    <property type="protein sequence ID" value="KAF2764088.1"/>
    <property type="molecule type" value="Genomic_DNA"/>
</dbReference>
<organism evidence="5 6">
    <name type="scientific">Teratosphaeria nubilosa</name>
    <dbReference type="NCBI Taxonomy" id="161662"/>
    <lineage>
        <taxon>Eukaryota</taxon>
        <taxon>Fungi</taxon>
        <taxon>Dikarya</taxon>
        <taxon>Ascomycota</taxon>
        <taxon>Pezizomycotina</taxon>
        <taxon>Dothideomycetes</taxon>
        <taxon>Dothideomycetidae</taxon>
        <taxon>Mycosphaerellales</taxon>
        <taxon>Teratosphaeriaceae</taxon>
        <taxon>Teratosphaeria</taxon>
    </lineage>
</organism>
<dbReference type="InterPro" id="IPR007052">
    <property type="entry name" value="CS_dom"/>
</dbReference>
<dbReference type="PROSITE" id="PS51203">
    <property type="entry name" value="CS"/>
    <property type="match status" value="1"/>
</dbReference>
<dbReference type="InterPro" id="IPR011990">
    <property type="entry name" value="TPR-like_helical_dom_sf"/>
</dbReference>
<feature type="domain" description="SGS" evidence="3">
    <location>
        <begin position="300"/>
        <end position="389"/>
    </location>
</feature>
<dbReference type="GO" id="GO:0051087">
    <property type="term" value="F:protein-folding chaperone binding"/>
    <property type="evidence" value="ECO:0007669"/>
    <property type="project" value="InterPro"/>
</dbReference>
<feature type="compositionally biased region" description="Basic and acidic residues" evidence="2">
    <location>
        <begin position="308"/>
        <end position="318"/>
    </location>
</feature>
<evidence type="ECO:0000259" key="3">
    <source>
        <dbReference type="PROSITE" id="PS51048"/>
    </source>
</evidence>
<name>A0A6G1KV94_9PEZI</name>